<gene>
    <name evidence="15" type="ORF">GGQ96_000991</name>
</gene>
<sequence>MIDRRDAVLRYSRVAMLFHWTIAALVIVNLAIGLLHDAIGGMALHKAVGLTVLGLTAARLGWRLLHRAPPLPAHTPGWERAAAHATHWTLYLLMVAMPLTGWLMVSGGPMPRPTSWFGLAQVPPLPVGRAAGGFGHEAHELLGWLMLALVLLHVAAALRHRVLLRDGMLARMAPLLDR</sequence>
<comment type="caution">
    <text evidence="15">The sequence shown here is derived from an EMBL/GenBank/DDBJ whole genome shotgun (WGS) entry which is preliminary data.</text>
</comment>
<dbReference type="SUPFAM" id="SSF81342">
    <property type="entry name" value="Transmembrane di-heme cytochromes"/>
    <property type="match status" value="1"/>
</dbReference>
<dbReference type="InterPro" id="IPR011577">
    <property type="entry name" value="Cyt_b561_bac/Ni-Hgenase"/>
</dbReference>
<evidence type="ECO:0000256" key="1">
    <source>
        <dbReference type="ARBA" id="ARBA00001970"/>
    </source>
</evidence>
<comment type="cofactor">
    <cofactor evidence="1">
        <name>heme b</name>
        <dbReference type="ChEBI" id="CHEBI:60344"/>
    </cofactor>
</comment>
<keyword evidence="9 13" id="KW-1133">Transmembrane helix</keyword>
<evidence type="ECO:0000256" key="7">
    <source>
        <dbReference type="ARBA" id="ARBA00022723"/>
    </source>
</evidence>
<dbReference type="AlphaFoldDB" id="A0A7W7AH38"/>
<evidence type="ECO:0000256" key="9">
    <source>
        <dbReference type="ARBA" id="ARBA00022989"/>
    </source>
</evidence>
<feature type="transmembrane region" description="Helical" evidence="13">
    <location>
        <begin position="47"/>
        <end position="65"/>
    </location>
</feature>
<evidence type="ECO:0000256" key="8">
    <source>
        <dbReference type="ARBA" id="ARBA00022982"/>
    </source>
</evidence>
<dbReference type="RefSeq" id="WP_184112047.1">
    <property type="nucleotide sequence ID" value="NZ_JACHNY010000001.1"/>
</dbReference>
<evidence type="ECO:0000256" key="12">
    <source>
        <dbReference type="ARBA" id="ARBA00037975"/>
    </source>
</evidence>
<dbReference type="InterPro" id="IPR052168">
    <property type="entry name" value="Cytochrome_b561_oxidase"/>
</dbReference>
<keyword evidence="4" id="KW-1003">Cell membrane</keyword>
<name>A0A7W7AH38_9SPHN</name>
<keyword evidence="11 13" id="KW-0472">Membrane</keyword>
<reference evidence="15 16" key="1">
    <citation type="submission" date="2020-08" db="EMBL/GenBank/DDBJ databases">
        <title>Genomic Encyclopedia of Type Strains, Phase IV (KMG-IV): sequencing the most valuable type-strain genomes for metagenomic binning, comparative biology and taxonomic classification.</title>
        <authorList>
            <person name="Goeker M."/>
        </authorList>
    </citation>
    <scope>NUCLEOTIDE SEQUENCE [LARGE SCALE GENOMIC DNA]</scope>
    <source>
        <strain evidence="15 16">DSM 15867</strain>
    </source>
</reference>
<evidence type="ECO:0000256" key="11">
    <source>
        <dbReference type="ARBA" id="ARBA00023136"/>
    </source>
</evidence>
<evidence type="ECO:0000256" key="6">
    <source>
        <dbReference type="ARBA" id="ARBA00022692"/>
    </source>
</evidence>
<keyword evidence="10" id="KW-0408">Iron</keyword>
<feature type="transmembrane region" description="Helical" evidence="13">
    <location>
        <begin position="85"/>
        <end position="105"/>
    </location>
</feature>
<comment type="subcellular location">
    <subcellularLocation>
        <location evidence="2">Cell membrane</location>
        <topology evidence="2">Multi-pass membrane protein</topology>
    </subcellularLocation>
</comment>
<dbReference type="PANTHER" id="PTHR30529:SF1">
    <property type="entry name" value="CYTOCHROME B561 HOMOLOG 2"/>
    <property type="match status" value="1"/>
</dbReference>
<dbReference type="GO" id="GO:0020037">
    <property type="term" value="F:heme binding"/>
    <property type="evidence" value="ECO:0007669"/>
    <property type="project" value="TreeGrafter"/>
</dbReference>
<evidence type="ECO:0000256" key="2">
    <source>
        <dbReference type="ARBA" id="ARBA00004651"/>
    </source>
</evidence>
<keyword evidence="5" id="KW-0349">Heme</keyword>
<keyword evidence="7" id="KW-0479">Metal-binding</keyword>
<evidence type="ECO:0000256" key="5">
    <source>
        <dbReference type="ARBA" id="ARBA00022617"/>
    </source>
</evidence>
<dbReference type="Proteomes" id="UP000574769">
    <property type="component" value="Unassembled WGS sequence"/>
</dbReference>
<feature type="transmembrane region" description="Helical" evidence="13">
    <location>
        <begin position="141"/>
        <end position="158"/>
    </location>
</feature>
<dbReference type="Pfam" id="PF01292">
    <property type="entry name" value="Ni_hydr_CYTB"/>
    <property type="match status" value="1"/>
</dbReference>
<accession>A0A7W7AH38</accession>
<evidence type="ECO:0000256" key="10">
    <source>
        <dbReference type="ARBA" id="ARBA00023004"/>
    </source>
</evidence>
<dbReference type="Gene3D" id="1.20.950.20">
    <property type="entry name" value="Transmembrane di-heme cytochromes, Chain C"/>
    <property type="match status" value="1"/>
</dbReference>
<comment type="similarity">
    <text evidence="12">Belongs to the cytochrome b561 family.</text>
</comment>
<dbReference type="EMBL" id="JACHNY010000001">
    <property type="protein sequence ID" value="MBB4616885.1"/>
    <property type="molecule type" value="Genomic_DNA"/>
</dbReference>
<feature type="domain" description="Cytochrome b561 bacterial/Ni-hydrogenase" evidence="14">
    <location>
        <begin position="10"/>
        <end position="173"/>
    </location>
</feature>
<proteinExistence type="inferred from homology"/>
<evidence type="ECO:0000313" key="15">
    <source>
        <dbReference type="EMBL" id="MBB4616885.1"/>
    </source>
</evidence>
<feature type="transmembrane region" description="Helical" evidence="13">
    <location>
        <begin position="14"/>
        <end position="35"/>
    </location>
</feature>
<organism evidence="15 16">
    <name type="scientific">Sphingomonas abaci</name>
    <dbReference type="NCBI Taxonomy" id="237611"/>
    <lineage>
        <taxon>Bacteria</taxon>
        <taxon>Pseudomonadati</taxon>
        <taxon>Pseudomonadota</taxon>
        <taxon>Alphaproteobacteria</taxon>
        <taxon>Sphingomonadales</taxon>
        <taxon>Sphingomonadaceae</taxon>
        <taxon>Sphingomonas</taxon>
    </lineage>
</organism>
<evidence type="ECO:0000259" key="14">
    <source>
        <dbReference type="Pfam" id="PF01292"/>
    </source>
</evidence>
<evidence type="ECO:0000256" key="4">
    <source>
        <dbReference type="ARBA" id="ARBA00022475"/>
    </source>
</evidence>
<evidence type="ECO:0000313" key="16">
    <source>
        <dbReference type="Proteomes" id="UP000574769"/>
    </source>
</evidence>
<keyword evidence="16" id="KW-1185">Reference proteome</keyword>
<dbReference type="PANTHER" id="PTHR30529">
    <property type="entry name" value="CYTOCHROME B561"/>
    <property type="match status" value="1"/>
</dbReference>
<dbReference type="GO" id="GO:0022904">
    <property type="term" value="P:respiratory electron transport chain"/>
    <property type="evidence" value="ECO:0007669"/>
    <property type="project" value="InterPro"/>
</dbReference>
<evidence type="ECO:0000256" key="13">
    <source>
        <dbReference type="SAM" id="Phobius"/>
    </source>
</evidence>
<dbReference type="GO" id="GO:0005886">
    <property type="term" value="C:plasma membrane"/>
    <property type="evidence" value="ECO:0007669"/>
    <property type="project" value="UniProtKB-SubCell"/>
</dbReference>
<dbReference type="GO" id="GO:0009055">
    <property type="term" value="F:electron transfer activity"/>
    <property type="evidence" value="ECO:0007669"/>
    <property type="project" value="InterPro"/>
</dbReference>
<dbReference type="InterPro" id="IPR016174">
    <property type="entry name" value="Di-haem_cyt_TM"/>
</dbReference>
<keyword evidence="6 13" id="KW-0812">Transmembrane</keyword>
<dbReference type="GO" id="GO:0046872">
    <property type="term" value="F:metal ion binding"/>
    <property type="evidence" value="ECO:0007669"/>
    <property type="project" value="UniProtKB-KW"/>
</dbReference>
<keyword evidence="3" id="KW-0813">Transport</keyword>
<keyword evidence="8" id="KW-0249">Electron transport</keyword>
<evidence type="ECO:0000256" key="3">
    <source>
        <dbReference type="ARBA" id="ARBA00022448"/>
    </source>
</evidence>
<protein>
    <submittedName>
        <fullName evidence="15">Cytochrome b561</fullName>
    </submittedName>
</protein>